<protein>
    <recommendedName>
        <fullName evidence="3">Haemin-degrading HemS/ChuX domain-containing protein</fullName>
    </recommendedName>
</protein>
<evidence type="ECO:0000313" key="1">
    <source>
        <dbReference type="EMBL" id="NEI72101.1"/>
    </source>
</evidence>
<comment type="caution">
    <text evidence="1">The sequence shown here is derived from an EMBL/GenBank/DDBJ whole genome shotgun (WGS) entry which is preliminary data.</text>
</comment>
<evidence type="ECO:0000313" key="2">
    <source>
        <dbReference type="Proteomes" id="UP000483035"/>
    </source>
</evidence>
<dbReference type="SUPFAM" id="SSF144064">
    <property type="entry name" value="Heme iron utilization protein-like"/>
    <property type="match status" value="1"/>
</dbReference>
<proteinExistence type="predicted"/>
<reference evidence="1 2" key="1">
    <citation type="submission" date="2019-12" db="EMBL/GenBank/DDBJ databases">
        <title>Rhizobium genotypes associated with high levels of biological nitrogen fixation by grain legumes in a temperate-maritime cropping system.</title>
        <authorList>
            <person name="Maluk M."/>
            <person name="Francesc Ferrando Molina F."/>
            <person name="Lopez Del Egido L."/>
            <person name="Lafos M."/>
            <person name="Langarica-Fuentes A."/>
            <person name="Gebre Yohannes G."/>
            <person name="Young M.W."/>
            <person name="Martin P."/>
            <person name="Gantlett R."/>
            <person name="Kenicer G."/>
            <person name="Hawes C."/>
            <person name="Begg G.S."/>
            <person name="Quilliam R.S."/>
            <person name="Squire G.R."/>
            <person name="Poole P.S."/>
            <person name="Young P.W."/>
            <person name="Iannetta P.M."/>
            <person name="James E.K."/>
        </authorList>
    </citation>
    <scope>NUCLEOTIDE SEQUENCE [LARGE SCALE GENOMIC DNA]</scope>
    <source>
        <strain evidence="1 2">JHI1118</strain>
    </source>
</reference>
<evidence type="ECO:0008006" key="3">
    <source>
        <dbReference type="Google" id="ProtNLM"/>
    </source>
</evidence>
<dbReference type="RefSeq" id="WP_163989080.1">
    <property type="nucleotide sequence ID" value="NZ_WUEY01000010.1"/>
</dbReference>
<gene>
    <name evidence="1" type="ORF">GR212_21175</name>
</gene>
<dbReference type="AlphaFoldDB" id="A0A6L9U9V4"/>
<organism evidence="1 2">
    <name type="scientific">Rhizobium lusitanum</name>
    <dbReference type="NCBI Taxonomy" id="293958"/>
    <lineage>
        <taxon>Bacteria</taxon>
        <taxon>Pseudomonadati</taxon>
        <taxon>Pseudomonadota</taxon>
        <taxon>Alphaproteobacteria</taxon>
        <taxon>Hyphomicrobiales</taxon>
        <taxon>Rhizobiaceae</taxon>
        <taxon>Rhizobium/Agrobacterium group</taxon>
        <taxon>Rhizobium</taxon>
    </lineage>
</organism>
<accession>A0A6L9U9V4</accession>
<dbReference type="EMBL" id="WUEY01000010">
    <property type="protein sequence ID" value="NEI72101.1"/>
    <property type="molecule type" value="Genomic_DNA"/>
</dbReference>
<name>A0A6L9U9V4_9HYPH</name>
<dbReference type="Proteomes" id="UP000483035">
    <property type="component" value="Unassembled WGS sequence"/>
</dbReference>
<sequence length="250" mass="26515">MTETPTPARRYIDNDPKDVILRLPGIGNLMIIGKRHGATHERIGTVESVTEDNGLLRCGGVAQDSCIDPASITKIVIDTSSIMNEKVYPRIDFNGADGLPVFAVVGFGGLEPFEAALEGLVMTADASIPTRPQRPERAPVSPEDPALAPLNAALSSGAPITIAFEATGFSQRWTGVVPKVSPGMGFINVMTEDFHLHLLGSTVGRWQEERRGDGALMRALDPEGRPTGLTLSSETAAAFSAHSTASEQLA</sequence>